<name>A0A7S3VRR7_DUNTE</name>
<accession>A0A7S3VRR7</accession>
<evidence type="ECO:0000313" key="2">
    <source>
        <dbReference type="EMBL" id="CAE0502142.1"/>
    </source>
</evidence>
<protein>
    <recommendedName>
        <fullName evidence="3">PDZ domain-containing protein</fullName>
    </recommendedName>
</protein>
<dbReference type="AlphaFoldDB" id="A0A7S3VRR7"/>
<feature type="region of interest" description="Disordered" evidence="1">
    <location>
        <begin position="182"/>
        <end position="203"/>
    </location>
</feature>
<gene>
    <name evidence="2" type="ORF">DTER00134_LOCUS17215</name>
</gene>
<evidence type="ECO:0008006" key="3">
    <source>
        <dbReference type="Google" id="ProtNLM"/>
    </source>
</evidence>
<sequence length="203" mass="21675">MLCRMNSLLQTRQRPKLLQSTPYTSTARPAGLACRCRAANNAADKDMKPVDLGEAGIVRLPSPVGTLHVVKLPFPLGMVLEETDPGTTTVVNVTNRGHAEQANVQVGDILLCCSAASRQMAYPAWQLALGGGGTPTIKRVPMLTAGKPFSQVSAAIKSNQDLADSRVDLVFERKGLEVSQIEGQLNGESDKNSGSVFSPQLFE</sequence>
<dbReference type="EMBL" id="HBIP01028470">
    <property type="protein sequence ID" value="CAE0502142.1"/>
    <property type="molecule type" value="Transcribed_RNA"/>
</dbReference>
<organism evidence="2">
    <name type="scientific">Dunaliella tertiolecta</name>
    <name type="common">Green alga</name>
    <dbReference type="NCBI Taxonomy" id="3047"/>
    <lineage>
        <taxon>Eukaryota</taxon>
        <taxon>Viridiplantae</taxon>
        <taxon>Chlorophyta</taxon>
        <taxon>core chlorophytes</taxon>
        <taxon>Chlorophyceae</taxon>
        <taxon>CS clade</taxon>
        <taxon>Chlamydomonadales</taxon>
        <taxon>Dunaliellaceae</taxon>
        <taxon>Dunaliella</taxon>
    </lineage>
</organism>
<evidence type="ECO:0000256" key="1">
    <source>
        <dbReference type="SAM" id="MobiDB-lite"/>
    </source>
</evidence>
<reference evidence="2" key="1">
    <citation type="submission" date="2021-01" db="EMBL/GenBank/DDBJ databases">
        <authorList>
            <person name="Corre E."/>
            <person name="Pelletier E."/>
            <person name="Niang G."/>
            <person name="Scheremetjew M."/>
            <person name="Finn R."/>
            <person name="Kale V."/>
            <person name="Holt S."/>
            <person name="Cochrane G."/>
            <person name="Meng A."/>
            <person name="Brown T."/>
            <person name="Cohen L."/>
        </authorList>
    </citation>
    <scope>NUCLEOTIDE SEQUENCE</scope>
    <source>
        <strain evidence="2">CCMP1320</strain>
    </source>
</reference>
<proteinExistence type="predicted"/>